<name>A0AAW0GMR7_9APHY</name>
<feature type="chain" id="PRO_5043485926" description="Transmembrane protein" evidence="7">
    <location>
        <begin position="26"/>
        <end position="324"/>
    </location>
</feature>
<evidence type="ECO:0000256" key="1">
    <source>
        <dbReference type="ARBA" id="ARBA00004167"/>
    </source>
</evidence>
<evidence type="ECO:0000256" key="6">
    <source>
        <dbReference type="SAM" id="Phobius"/>
    </source>
</evidence>
<protein>
    <recommendedName>
        <fullName evidence="10">Transmembrane protein</fullName>
    </recommendedName>
</protein>
<reference evidence="8 9" key="1">
    <citation type="submission" date="2022-09" db="EMBL/GenBank/DDBJ databases">
        <authorList>
            <person name="Palmer J.M."/>
        </authorList>
    </citation>
    <scope>NUCLEOTIDE SEQUENCE [LARGE SCALE GENOMIC DNA]</scope>
    <source>
        <strain evidence="8 9">DSM 7382</strain>
    </source>
</reference>
<keyword evidence="3 6" id="KW-1133">Transmembrane helix</keyword>
<feature type="region of interest" description="Disordered" evidence="5">
    <location>
        <begin position="284"/>
        <end position="324"/>
    </location>
</feature>
<evidence type="ECO:0000313" key="8">
    <source>
        <dbReference type="EMBL" id="KAK7690894.1"/>
    </source>
</evidence>
<sequence length="324" mass="34278">MARGNFCIFVSVLVTLVVLIPETLAQSTDAICLTGFEWMSNSRQQPPCLTTAYLSTPCLTNPTHAHINVLPKEGHYPAVNGGSSPATTCRCNTVFYSLLQACTICQGGQPITWSAWSAGCKGNTSISVYPQNISSGTAIPAWAYLDVVSPDTFNLTGAKALDSTDPPDSTAIPGPTSSVSGSSQGSSHKSNAGAIAGGVVGGILGLIVIAGVIWWFLRRKRVDRNVPQAATTPYPIDTQGNWGDKQQQGLLVSAPPKQHIYARQPVPTSQPIGARLYDPDDPSTFPPEGIEPSTLYTSQSPTVYAPPSTHGKLGDRQYYGVAEV</sequence>
<dbReference type="PANTHER" id="PTHR15549">
    <property type="entry name" value="PAIRED IMMUNOGLOBULIN-LIKE TYPE 2 RECEPTOR"/>
    <property type="match status" value="1"/>
</dbReference>
<keyword evidence="7" id="KW-0732">Signal</keyword>
<feature type="signal peptide" evidence="7">
    <location>
        <begin position="1"/>
        <end position="25"/>
    </location>
</feature>
<keyword evidence="9" id="KW-1185">Reference proteome</keyword>
<evidence type="ECO:0000256" key="7">
    <source>
        <dbReference type="SAM" id="SignalP"/>
    </source>
</evidence>
<evidence type="ECO:0000256" key="4">
    <source>
        <dbReference type="ARBA" id="ARBA00023136"/>
    </source>
</evidence>
<evidence type="ECO:0008006" key="10">
    <source>
        <dbReference type="Google" id="ProtNLM"/>
    </source>
</evidence>
<comment type="caution">
    <text evidence="8">The sequence shown here is derived from an EMBL/GenBank/DDBJ whole genome shotgun (WGS) entry which is preliminary data.</text>
</comment>
<feature type="region of interest" description="Disordered" evidence="5">
    <location>
        <begin position="158"/>
        <end position="190"/>
    </location>
</feature>
<evidence type="ECO:0000256" key="3">
    <source>
        <dbReference type="ARBA" id="ARBA00022989"/>
    </source>
</evidence>
<proteinExistence type="predicted"/>
<dbReference type="GO" id="GO:0071944">
    <property type="term" value="C:cell periphery"/>
    <property type="evidence" value="ECO:0007669"/>
    <property type="project" value="UniProtKB-ARBA"/>
</dbReference>
<gene>
    <name evidence="8" type="ORF">QCA50_005996</name>
</gene>
<dbReference type="GO" id="GO:0016020">
    <property type="term" value="C:membrane"/>
    <property type="evidence" value="ECO:0007669"/>
    <property type="project" value="UniProtKB-SubCell"/>
</dbReference>
<dbReference type="EMBL" id="JASBNA010000006">
    <property type="protein sequence ID" value="KAK7690894.1"/>
    <property type="molecule type" value="Genomic_DNA"/>
</dbReference>
<dbReference type="AlphaFoldDB" id="A0AAW0GMR7"/>
<dbReference type="PANTHER" id="PTHR15549:SF27">
    <property type="entry name" value="CHITIN-BINDING TYPE-1 DOMAIN-CONTAINING PROTEIN"/>
    <property type="match status" value="1"/>
</dbReference>
<evidence type="ECO:0000256" key="2">
    <source>
        <dbReference type="ARBA" id="ARBA00022692"/>
    </source>
</evidence>
<dbReference type="Proteomes" id="UP001385951">
    <property type="component" value="Unassembled WGS sequence"/>
</dbReference>
<evidence type="ECO:0000256" key="5">
    <source>
        <dbReference type="SAM" id="MobiDB-lite"/>
    </source>
</evidence>
<keyword evidence="4 6" id="KW-0472">Membrane</keyword>
<dbReference type="InterPro" id="IPR051694">
    <property type="entry name" value="Immunoregulatory_rcpt-like"/>
</dbReference>
<accession>A0AAW0GMR7</accession>
<dbReference type="Gene3D" id="1.20.5.510">
    <property type="entry name" value="Single helix bin"/>
    <property type="match status" value="1"/>
</dbReference>
<evidence type="ECO:0000313" key="9">
    <source>
        <dbReference type="Proteomes" id="UP001385951"/>
    </source>
</evidence>
<keyword evidence="2 6" id="KW-0812">Transmembrane</keyword>
<comment type="subcellular location">
    <subcellularLocation>
        <location evidence="1">Membrane</location>
        <topology evidence="1">Single-pass membrane protein</topology>
    </subcellularLocation>
</comment>
<feature type="transmembrane region" description="Helical" evidence="6">
    <location>
        <begin position="192"/>
        <end position="217"/>
    </location>
</feature>
<feature type="compositionally biased region" description="Low complexity" evidence="5">
    <location>
        <begin position="174"/>
        <end position="190"/>
    </location>
</feature>
<organism evidence="8 9">
    <name type="scientific">Cerrena zonata</name>
    <dbReference type="NCBI Taxonomy" id="2478898"/>
    <lineage>
        <taxon>Eukaryota</taxon>
        <taxon>Fungi</taxon>
        <taxon>Dikarya</taxon>
        <taxon>Basidiomycota</taxon>
        <taxon>Agaricomycotina</taxon>
        <taxon>Agaricomycetes</taxon>
        <taxon>Polyporales</taxon>
        <taxon>Cerrenaceae</taxon>
        <taxon>Cerrena</taxon>
    </lineage>
</organism>